<keyword evidence="1" id="KW-0808">Transferase</keyword>
<dbReference type="EMBL" id="CP102480">
    <property type="protein sequence ID" value="UUX52176.1"/>
    <property type="molecule type" value="Genomic_DNA"/>
</dbReference>
<dbReference type="PANTHER" id="PTHR13947:SF37">
    <property type="entry name" value="LD18367P"/>
    <property type="match status" value="1"/>
</dbReference>
<protein>
    <submittedName>
        <fullName evidence="3">GNAT family N-acetyltransferase</fullName>
    </submittedName>
</protein>
<dbReference type="RefSeq" id="WP_257772105.1">
    <property type="nucleotide sequence ID" value="NZ_CP102480.1"/>
</dbReference>
<dbReference type="Proteomes" id="UP001060336">
    <property type="component" value="Chromosome"/>
</dbReference>
<gene>
    <name evidence="3" type="ORF">NUH88_10845</name>
</gene>
<dbReference type="AlphaFoldDB" id="A0A9J7AY20"/>
<dbReference type="Pfam" id="PF00583">
    <property type="entry name" value="Acetyltransf_1"/>
    <property type="match status" value="1"/>
</dbReference>
<accession>A0A9J7AY20</accession>
<dbReference type="PANTHER" id="PTHR13947">
    <property type="entry name" value="GNAT FAMILY N-ACETYLTRANSFERASE"/>
    <property type="match status" value="1"/>
</dbReference>
<dbReference type="PROSITE" id="PS51186">
    <property type="entry name" value="GNAT"/>
    <property type="match status" value="1"/>
</dbReference>
<name>A0A9J7AY20_9PROT</name>
<dbReference type="SUPFAM" id="SSF55729">
    <property type="entry name" value="Acyl-CoA N-acyltransferases (Nat)"/>
    <property type="match status" value="1"/>
</dbReference>
<dbReference type="InterPro" id="IPR016181">
    <property type="entry name" value="Acyl_CoA_acyltransferase"/>
</dbReference>
<evidence type="ECO:0000256" key="1">
    <source>
        <dbReference type="ARBA" id="ARBA00022679"/>
    </source>
</evidence>
<evidence type="ECO:0000313" key="3">
    <source>
        <dbReference type="EMBL" id="UUX52176.1"/>
    </source>
</evidence>
<reference evidence="3" key="1">
    <citation type="submission" date="2022-08" db="EMBL/GenBank/DDBJ databases">
        <title>Nisaea acidiphila sp. nov., isolated from a marine algal debris and emended description of the genus Nisaea Urios et al. 2008.</title>
        <authorList>
            <person name="Kwon K."/>
        </authorList>
    </citation>
    <scope>NUCLEOTIDE SEQUENCE</scope>
    <source>
        <strain evidence="3">MEBiC11861</strain>
    </source>
</reference>
<dbReference type="InterPro" id="IPR000182">
    <property type="entry name" value="GNAT_dom"/>
</dbReference>
<dbReference type="Gene3D" id="3.40.630.30">
    <property type="match status" value="1"/>
</dbReference>
<dbReference type="CDD" id="cd04301">
    <property type="entry name" value="NAT_SF"/>
    <property type="match status" value="1"/>
</dbReference>
<evidence type="ECO:0000259" key="2">
    <source>
        <dbReference type="PROSITE" id="PS51186"/>
    </source>
</evidence>
<sequence length="184" mass="20628">MKETDVDTRPPPEATVEELTEFGPGDLQDLSDAAEAAIIDGGGFGWISPPPRETLEAFWRGVLLIPERHLFVGRLDGVIAGSCQIQRPARNNEAQRHTCNLTTTFVAPWGRGHGLSRDLVEIAEKYARDEGFKVLTLDVRETQHAAIRLYERLGFVRFGTLPHYAYVRDGYVAGHFYYKELDAV</sequence>
<dbReference type="GO" id="GO:0008080">
    <property type="term" value="F:N-acetyltransferase activity"/>
    <property type="evidence" value="ECO:0007669"/>
    <property type="project" value="InterPro"/>
</dbReference>
<dbReference type="KEGG" id="naci:NUH88_10845"/>
<feature type="domain" description="N-acetyltransferase" evidence="2">
    <location>
        <begin position="6"/>
        <end position="184"/>
    </location>
</feature>
<proteinExistence type="predicted"/>
<evidence type="ECO:0000313" key="4">
    <source>
        <dbReference type="Proteomes" id="UP001060336"/>
    </source>
</evidence>
<keyword evidence="4" id="KW-1185">Reference proteome</keyword>
<organism evidence="3 4">
    <name type="scientific">Nisaea acidiphila</name>
    <dbReference type="NCBI Taxonomy" id="1862145"/>
    <lineage>
        <taxon>Bacteria</taxon>
        <taxon>Pseudomonadati</taxon>
        <taxon>Pseudomonadota</taxon>
        <taxon>Alphaproteobacteria</taxon>
        <taxon>Rhodospirillales</taxon>
        <taxon>Thalassobaculaceae</taxon>
        <taxon>Nisaea</taxon>
    </lineage>
</organism>
<dbReference type="InterPro" id="IPR050769">
    <property type="entry name" value="NAT_camello-type"/>
</dbReference>